<protein>
    <submittedName>
        <fullName evidence="1">Uncharacterized protein</fullName>
    </submittedName>
</protein>
<accession>A0ABT9ZQX5</accession>
<evidence type="ECO:0000313" key="1">
    <source>
        <dbReference type="EMBL" id="MDQ0253355.1"/>
    </source>
</evidence>
<gene>
    <name evidence="1" type="ORF">J2S74_000727</name>
</gene>
<organism evidence="1 2">
    <name type="scientific">Evansella vedderi</name>
    <dbReference type="NCBI Taxonomy" id="38282"/>
    <lineage>
        <taxon>Bacteria</taxon>
        <taxon>Bacillati</taxon>
        <taxon>Bacillota</taxon>
        <taxon>Bacilli</taxon>
        <taxon>Bacillales</taxon>
        <taxon>Bacillaceae</taxon>
        <taxon>Evansella</taxon>
    </lineage>
</organism>
<proteinExistence type="predicted"/>
<dbReference type="Proteomes" id="UP001230005">
    <property type="component" value="Unassembled WGS sequence"/>
</dbReference>
<comment type="caution">
    <text evidence="1">The sequence shown here is derived from an EMBL/GenBank/DDBJ whole genome shotgun (WGS) entry which is preliminary data.</text>
</comment>
<reference evidence="1 2" key="1">
    <citation type="submission" date="2023-07" db="EMBL/GenBank/DDBJ databases">
        <title>Genomic Encyclopedia of Type Strains, Phase IV (KMG-IV): sequencing the most valuable type-strain genomes for metagenomic binning, comparative biology and taxonomic classification.</title>
        <authorList>
            <person name="Goeker M."/>
        </authorList>
    </citation>
    <scope>NUCLEOTIDE SEQUENCE [LARGE SCALE GENOMIC DNA]</scope>
    <source>
        <strain evidence="1 2">DSM 9768</strain>
    </source>
</reference>
<keyword evidence="2" id="KW-1185">Reference proteome</keyword>
<dbReference type="EMBL" id="JAUSUG010000002">
    <property type="protein sequence ID" value="MDQ0253355.1"/>
    <property type="molecule type" value="Genomic_DNA"/>
</dbReference>
<name>A0ABT9ZQX5_9BACI</name>
<evidence type="ECO:0000313" key="2">
    <source>
        <dbReference type="Proteomes" id="UP001230005"/>
    </source>
</evidence>
<sequence length="34" mass="3932">MLEKIFVGGKKVIKEYGTLVVSVEETFYTYHQGH</sequence>